<reference evidence="2 3" key="1">
    <citation type="submission" date="2023-08" db="EMBL/GenBank/DDBJ databases">
        <title>Pathogen: clinical or host-associated sample.</title>
        <authorList>
            <person name="Hergert J."/>
            <person name="Casey R."/>
            <person name="Wagner J."/>
            <person name="Young E.L."/>
            <person name="Oakeson K.F."/>
        </authorList>
    </citation>
    <scope>NUCLEOTIDE SEQUENCE [LARGE SCALE GENOMIC DNA]</scope>
    <source>
        <strain evidence="2 3">1760953</strain>
    </source>
</reference>
<protein>
    <submittedName>
        <fullName evidence="2">Class I SAM-dependent methyltransferase</fullName>
        <ecNumber evidence="2">2.1.-.-</ecNumber>
    </submittedName>
</protein>
<dbReference type="CDD" id="cd02440">
    <property type="entry name" value="AdoMet_MTases"/>
    <property type="match status" value="1"/>
</dbReference>
<evidence type="ECO:0000313" key="2">
    <source>
        <dbReference type="EMBL" id="WLR96191.1"/>
    </source>
</evidence>
<dbReference type="GO" id="GO:0032259">
    <property type="term" value="P:methylation"/>
    <property type="evidence" value="ECO:0007669"/>
    <property type="project" value="UniProtKB-KW"/>
</dbReference>
<dbReference type="InterPro" id="IPR029063">
    <property type="entry name" value="SAM-dependent_MTases_sf"/>
</dbReference>
<dbReference type="RefSeq" id="WP_306036642.1">
    <property type="nucleotide sequence ID" value="NZ_CP132302.1"/>
</dbReference>
<dbReference type="SUPFAM" id="SSF53335">
    <property type="entry name" value="S-adenosyl-L-methionine-dependent methyltransferases"/>
    <property type="match status" value="1"/>
</dbReference>
<gene>
    <name evidence="2" type="ORF">Q9313_10655</name>
</gene>
<evidence type="ECO:0000313" key="3">
    <source>
        <dbReference type="Proteomes" id="UP001234585"/>
    </source>
</evidence>
<feature type="domain" description="Methyltransferase type 11" evidence="1">
    <location>
        <begin position="52"/>
        <end position="150"/>
    </location>
</feature>
<name>A0AA50CKV2_9HYPH</name>
<evidence type="ECO:0000259" key="1">
    <source>
        <dbReference type="Pfam" id="PF08241"/>
    </source>
</evidence>
<keyword evidence="3" id="KW-1185">Reference proteome</keyword>
<dbReference type="Pfam" id="PF08241">
    <property type="entry name" value="Methyltransf_11"/>
    <property type="match status" value="1"/>
</dbReference>
<dbReference type="InterPro" id="IPR013216">
    <property type="entry name" value="Methyltransf_11"/>
</dbReference>
<organism evidence="2 3">
    <name type="scientific">Shinella sumterensis</name>
    <dbReference type="NCBI Taxonomy" id="1967501"/>
    <lineage>
        <taxon>Bacteria</taxon>
        <taxon>Pseudomonadati</taxon>
        <taxon>Pseudomonadota</taxon>
        <taxon>Alphaproteobacteria</taxon>
        <taxon>Hyphomicrobiales</taxon>
        <taxon>Rhizobiaceae</taxon>
        <taxon>Shinella</taxon>
    </lineage>
</organism>
<sequence>MLENTNQKEFWDSAAFASDYCQRQIDGLKRFAVPQMVDAAMRKTGIKPLRILEIGGGSQIVSRQLSEIFPSATIICTDFAEARVEAFKRYYDETPANLTVEGGIDARSLPYADGQFDLIIGDAMLHHIDFLKPALFEIRRCLAPGGKAIFLREPVIGALGVFIYRMFQRTGQARRHIEINYFEYKRMLSQWQYEFMMAGFGVTLLKSWQKQSVSWKLRSLFPHLTPCYLGFILEGRIDIAELDLSDSI</sequence>
<dbReference type="Gene3D" id="3.40.50.150">
    <property type="entry name" value="Vaccinia Virus protein VP39"/>
    <property type="match status" value="1"/>
</dbReference>
<dbReference type="EMBL" id="CP132302">
    <property type="protein sequence ID" value="WLR96191.1"/>
    <property type="molecule type" value="Genomic_DNA"/>
</dbReference>
<dbReference type="GO" id="GO:0008757">
    <property type="term" value="F:S-adenosylmethionine-dependent methyltransferase activity"/>
    <property type="evidence" value="ECO:0007669"/>
    <property type="project" value="InterPro"/>
</dbReference>
<dbReference type="EC" id="2.1.-.-" evidence="2"/>
<dbReference type="AlphaFoldDB" id="A0AA50CKV2"/>
<dbReference type="Proteomes" id="UP001234585">
    <property type="component" value="Chromosome"/>
</dbReference>
<accession>A0AA50CKV2</accession>
<keyword evidence="2" id="KW-0808">Transferase</keyword>
<keyword evidence="2" id="KW-0489">Methyltransferase</keyword>
<proteinExistence type="predicted"/>
<dbReference type="PANTHER" id="PTHR43591">
    <property type="entry name" value="METHYLTRANSFERASE"/>
    <property type="match status" value="1"/>
</dbReference>